<dbReference type="InterPro" id="IPR009009">
    <property type="entry name" value="RlpA-like_DPBB"/>
</dbReference>
<dbReference type="FunCoup" id="A0A2V0PGP8">
    <property type="interactions" value="218"/>
</dbReference>
<dbReference type="SMART" id="SM00837">
    <property type="entry name" value="DPBB_1"/>
    <property type="match status" value="1"/>
</dbReference>
<feature type="chain" id="PRO_5016096777" description="Expansin-like EG45 domain-containing protein" evidence="2">
    <location>
        <begin position="29"/>
        <end position="397"/>
    </location>
</feature>
<gene>
    <name evidence="4" type="ORF">Rsub_10682</name>
</gene>
<name>A0A2V0PGP8_9CHLO</name>
<evidence type="ECO:0000259" key="3">
    <source>
        <dbReference type="PROSITE" id="PS50842"/>
    </source>
</evidence>
<comment type="caution">
    <text evidence="4">The sequence shown here is derived from an EMBL/GenBank/DDBJ whole genome shotgun (WGS) entry which is preliminary data.</text>
</comment>
<feature type="compositionally biased region" description="Basic and acidic residues" evidence="1">
    <location>
        <begin position="204"/>
        <end position="213"/>
    </location>
</feature>
<dbReference type="InParanoid" id="A0A2V0PGP8"/>
<dbReference type="STRING" id="307507.A0A2V0PGP8"/>
<dbReference type="EMBL" id="BDRX01000118">
    <property type="protein sequence ID" value="GBF98182.1"/>
    <property type="molecule type" value="Genomic_DNA"/>
</dbReference>
<dbReference type="InterPro" id="IPR007112">
    <property type="entry name" value="Expansin/allergen_DPBB_dom"/>
</dbReference>
<feature type="compositionally biased region" description="Low complexity" evidence="1">
    <location>
        <begin position="185"/>
        <end position="197"/>
    </location>
</feature>
<evidence type="ECO:0000256" key="1">
    <source>
        <dbReference type="SAM" id="MobiDB-lite"/>
    </source>
</evidence>
<proteinExistence type="predicted"/>
<dbReference type="PROSITE" id="PS50842">
    <property type="entry name" value="EXPANSIN_EG45"/>
    <property type="match status" value="1"/>
</dbReference>
<dbReference type="AlphaFoldDB" id="A0A2V0PGP8"/>
<dbReference type="Gene3D" id="2.40.40.10">
    <property type="entry name" value="RlpA-like domain"/>
    <property type="match status" value="1"/>
</dbReference>
<keyword evidence="2" id="KW-0732">Signal</keyword>
<dbReference type="InterPro" id="IPR036908">
    <property type="entry name" value="RlpA-like_sf"/>
</dbReference>
<sequence length="397" mass="45014">MAPRRSALSARLLLALALLAAAVASTHADMFNYDWKWRTGARATYYGTDDWSIHKGSCGYGYLWKDEPHGWDVAAIPDFLDGYEDMCGQCIEVACDPAWIHDNYGQKLDRTWSCYNSQESVVLRVTDTCPCTYPANFYSNKRWCCNDQSHFDVSVWAWEKLADKKWGVIGVKWRRVPCTYKPDRAAPTPSWPSASAPEPQTSRPTRDWPEYSGERDASPVFDNGVAQYWWVEQWNAWVQPQSDSGQSGLRKGEGFCTKISQNGGVRFKTNPGAFKGKYKLNFWVYVGVTGWEGTSAKVPDISVRVGGSKGACNYVRIYDSSPDAFEPMCQYCSDFFWRWTHYLPWYGGESTQKIFNSASAFQGCGGNGAEDLDFVEFVAPYNWGGDRWICIDRIQLV</sequence>
<evidence type="ECO:0000256" key="2">
    <source>
        <dbReference type="SAM" id="SignalP"/>
    </source>
</evidence>
<dbReference type="Proteomes" id="UP000247498">
    <property type="component" value="Unassembled WGS sequence"/>
</dbReference>
<feature type="signal peptide" evidence="2">
    <location>
        <begin position="1"/>
        <end position="28"/>
    </location>
</feature>
<dbReference type="InterPro" id="IPR002963">
    <property type="entry name" value="Expansin"/>
</dbReference>
<keyword evidence="5" id="KW-1185">Reference proteome</keyword>
<reference evidence="4 5" key="1">
    <citation type="journal article" date="2018" name="Sci. Rep.">
        <title>Raphidocelis subcapitata (=Pseudokirchneriella subcapitata) provides an insight into genome evolution and environmental adaptations in the Sphaeropleales.</title>
        <authorList>
            <person name="Suzuki S."/>
            <person name="Yamaguchi H."/>
            <person name="Nakajima N."/>
            <person name="Kawachi M."/>
        </authorList>
    </citation>
    <scope>NUCLEOTIDE SEQUENCE [LARGE SCALE GENOMIC DNA]</scope>
    <source>
        <strain evidence="4 5">NIES-35</strain>
    </source>
</reference>
<evidence type="ECO:0000313" key="4">
    <source>
        <dbReference type="EMBL" id="GBF98182.1"/>
    </source>
</evidence>
<feature type="domain" description="Expansin-like EG45" evidence="3">
    <location>
        <begin position="55"/>
        <end position="183"/>
    </location>
</feature>
<dbReference type="GO" id="GO:0009664">
    <property type="term" value="P:plant-type cell wall organization"/>
    <property type="evidence" value="ECO:0007669"/>
    <property type="project" value="InterPro"/>
</dbReference>
<dbReference type="Pfam" id="PF03330">
    <property type="entry name" value="DPBB_1"/>
    <property type="match status" value="1"/>
</dbReference>
<accession>A0A2V0PGP8</accession>
<organism evidence="4 5">
    <name type="scientific">Raphidocelis subcapitata</name>
    <dbReference type="NCBI Taxonomy" id="307507"/>
    <lineage>
        <taxon>Eukaryota</taxon>
        <taxon>Viridiplantae</taxon>
        <taxon>Chlorophyta</taxon>
        <taxon>core chlorophytes</taxon>
        <taxon>Chlorophyceae</taxon>
        <taxon>CS clade</taxon>
        <taxon>Sphaeropleales</taxon>
        <taxon>Selenastraceae</taxon>
        <taxon>Raphidocelis</taxon>
    </lineage>
</organism>
<dbReference type="SUPFAM" id="SSF50685">
    <property type="entry name" value="Barwin-like endoglucanases"/>
    <property type="match status" value="1"/>
</dbReference>
<dbReference type="PANTHER" id="PTHR31867">
    <property type="entry name" value="EXPANSIN-A15"/>
    <property type="match status" value="1"/>
</dbReference>
<evidence type="ECO:0000313" key="5">
    <source>
        <dbReference type="Proteomes" id="UP000247498"/>
    </source>
</evidence>
<protein>
    <recommendedName>
        <fullName evidence="3">Expansin-like EG45 domain-containing protein</fullName>
    </recommendedName>
</protein>
<dbReference type="CDD" id="cd22271">
    <property type="entry name" value="DPBB_EXP_N-like"/>
    <property type="match status" value="1"/>
</dbReference>
<dbReference type="OrthoDB" id="5823761at2759"/>
<feature type="region of interest" description="Disordered" evidence="1">
    <location>
        <begin position="185"/>
        <end position="213"/>
    </location>
</feature>